<proteinExistence type="predicted"/>
<dbReference type="Gene3D" id="1.10.10.60">
    <property type="entry name" value="Homeodomain-like"/>
    <property type="match status" value="1"/>
</dbReference>
<dbReference type="SUPFAM" id="SSF46689">
    <property type="entry name" value="Homeodomain-like"/>
    <property type="match status" value="1"/>
</dbReference>
<reference evidence="1 2" key="1">
    <citation type="submission" date="2019-04" db="EMBL/GenBank/DDBJ databases">
        <title>Lampropedia sp YIM MLB12 draf genome.</title>
        <authorList>
            <person name="Wang Y.-X."/>
        </authorList>
    </citation>
    <scope>NUCLEOTIDE SEQUENCE [LARGE SCALE GENOMIC DNA]</scope>
    <source>
        <strain evidence="1 2">YIM MLB12</strain>
    </source>
</reference>
<dbReference type="Pfam" id="PF01527">
    <property type="entry name" value="HTH_Tnp_1"/>
    <property type="match status" value="1"/>
</dbReference>
<dbReference type="InterPro" id="IPR009057">
    <property type="entry name" value="Homeodomain-like_sf"/>
</dbReference>
<dbReference type="GO" id="GO:0006313">
    <property type="term" value="P:DNA transposition"/>
    <property type="evidence" value="ECO:0007669"/>
    <property type="project" value="InterPro"/>
</dbReference>
<name>A0A4S5BFB9_9BURK</name>
<dbReference type="PANTHER" id="PTHR33215:SF13">
    <property type="entry name" value="PROTEIN DISTAL ANTENNA"/>
    <property type="match status" value="1"/>
</dbReference>
<keyword evidence="2" id="KW-1185">Reference proteome</keyword>
<accession>A0A4S5BFB9</accession>
<dbReference type="GO" id="GO:0003677">
    <property type="term" value="F:DNA binding"/>
    <property type="evidence" value="ECO:0007669"/>
    <property type="project" value="InterPro"/>
</dbReference>
<dbReference type="EMBL" id="SSWX01000029">
    <property type="protein sequence ID" value="THJ31014.1"/>
    <property type="molecule type" value="Genomic_DNA"/>
</dbReference>
<dbReference type="RefSeq" id="WP_168797369.1">
    <property type="nucleotide sequence ID" value="NZ_SSWX01000029.1"/>
</dbReference>
<sequence length="82" mass="9676">MNAKRYPEEFRIEAVKQILEHGHSVADVSRRIGVSTHSLYKWIKLQQMPAVQRHAQLGQSEELRRLNAELKRVTEERDILKK</sequence>
<dbReference type="Proteomes" id="UP000306236">
    <property type="component" value="Unassembled WGS sequence"/>
</dbReference>
<gene>
    <name evidence="1" type="ORF">E8K88_16240</name>
</gene>
<comment type="caution">
    <text evidence="1">The sequence shown here is derived from an EMBL/GenBank/DDBJ whole genome shotgun (WGS) entry which is preliminary data.</text>
</comment>
<evidence type="ECO:0000313" key="2">
    <source>
        <dbReference type="Proteomes" id="UP000306236"/>
    </source>
</evidence>
<dbReference type="InterPro" id="IPR051839">
    <property type="entry name" value="RD_transcriptional_regulator"/>
</dbReference>
<organism evidence="1 2">
    <name type="scientific">Lampropedia aestuarii</name>
    <dbReference type="NCBI Taxonomy" id="2562762"/>
    <lineage>
        <taxon>Bacteria</taxon>
        <taxon>Pseudomonadati</taxon>
        <taxon>Pseudomonadota</taxon>
        <taxon>Betaproteobacteria</taxon>
        <taxon>Burkholderiales</taxon>
        <taxon>Comamonadaceae</taxon>
        <taxon>Lampropedia</taxon>
    </lineage>
</organism>
<evidence type="ECO:0000313" key="1">
    <source>
        <dbReference type="EMBL" id="THJ31014.1"/>
    </source>
</evidence>
<dbReference type="GO" id="GO:0004803">
    <property type="term" value="F:transposase activity"/>
    <property type="evidence" value="ECO:0007669"/>
    <property type="project" value="InterPro"/>
</dbReference>
<feature type="non-terminal residue" evidence="1">
    <location>
        <position position="82"/>
    </location>
</feature>
<dbReference type="AlphaFoldDB" id="A0A4S5BFB9"/>
<dbReference type="PANTHER" id="PTHR33215">
    <property type="entry name" value="PROTEIN DISTAL ANTENNA"/>
    <property type="match status" value="1"/>
</dbReference>
<protein>
    <submittedName>
        <fullName evidence="1">IS3 family transposase</fullName>
    </submittedName>
</protein>
<dbReference type="InterPro" id="IPR002514">
    <property type="entry name" value="Transposase_8"/>
</dbReference>